<evidence type="ECO:0000259" key="1">
    <source>
        <dbReference type="Pfam" id="PF05699"/>
    </source>
</evidence>
<dbReference type="Pfam" id="PF05699">
    <property type="entry name" value="Dimer_Tnp_hAT"/>
    <property type="match status" value="1"/>
</dbReference>
<protein>
    <submittedName>
        <fullName evidence="2">Dimer_Tnp_hAT domain-containing protein</fullName>
    </submittedName>
</protein>
<dbReference type="GO" id="GO:0046983">
    <property type="term" value="F:protein dimerization activity"/>
    <property type="evidence" value="ECO:0007669"/>
    <property type="project" value="InterPro"/>
</dbReference>
<evidence type="ECO:0000313" key="2">
    <source>
        <dbReference type="WBParaSite" id="GPUH_0000685601-mRNA-1"/>
    </source>
</evidence>
<dbReference type="InterPro" id="IPR012337">
    <property type="entry name" value="RNaseH-like_sf"/>
</dbReference>
<name>A0A183DDQ6_9BILA</name>
<organism evidence="2">
    <name type="scientific">Gongylonema pulchrum</name>
    <dbReference type="NCBI Taxonomy" id="637853"/>
    <lineage>
        <taxon>Eukaryota</taxon>
        <taxon>Metazoa</taxon>
        <taxon>Ecdysozoa</taxon>
        <taxon>Nematoda</taxon>
        <taxon>Chromadorea</taxon>
        <taxon>Rhabditida</taxon>
        <taxon>Spirurina</taxon>
        <taxon>Spiruromorpha</taxon>
        <taxon>Spiruroidea</taxon>
        <taxon>Gongylonematidae</taxon>
        <taxon>Gongylonema</taxon>
    </lineage>
</organism>
<accession>A0A183DDQ6</accession>
<reference evidence="2" key="1">
    <citation type="submission" date="2016-06" db="UniProtKB">
        <authorList>
            <consortium name="WormBaseParasite"/>
        </authorList>
    </citation>
    <scope>IDENTIFICATION</scope>
</reference>
<proteinExistence type="predicted"/>
<dbReference type="SUPFAM" id="SSF53098">
    <property type="entry name" value="Ribonuclease H-like"/>
    <property type="match status" value="1"/>
</dbReference>
<feature type="domain" description="HAT C-terminal dimerisation" evidence="1">
    <location>
        <begin position="2"/>
        <end position="41"/>
    </location>
</feature>
<dbReference type="AlphaFoldDB" id="A0A183DDQ6"/>
<sequence length="93" mass="10515">LPPLQYWQFNTVKYGLLAEIATELLTVPSSTVSLERIFATSSPDMASANDDSDSYVCSQITFDPIALIKTIDEPQRMERDAMLRFNRALIPQF</sequence>
<dbReference type="WBParaSite" id="GPUH_0000685601-mRNA-1">
    <property type="protein sequence ID" value="GPUH_0000685601-mRNA-1"/>
    <property type="gene ID" value="GPUH_0000685601"/>
</dbReference>
<dbReference type="InterPro" id="IPR008906">
    <property type="entry name" value="HATC_C_dom"/>
</dbReference>